<evidence type="ECO:0000313" key="4">
    <source>
        <dbReference type="EMBL" id="MBB6229245.1"/>
    </source>
</evidence>
<dbReference type="InterPro" id="IPR008258">
    <property type="entry name" value="Transglycosylase_SLT_dom_1"/>
</dbReference>
<keyword evidence="5" id="KW-1185">Reference proteome</keyword>
<feature type="domain" description="Transglycosylase SLT" evidence="3">
    <location>
        <begin position="53"/>
        <end position="146"/>
    </location>
</feature>
<gene>
    <name evidence="4" type="ORF">FHS79_003446</name>
</gene>
<evidence type="ECO:0000256" key="1">
    <source>
        <dbReference type="ARBA" id="ARBA00007734"/>
    </source>
</evidence>
<dbReference type="Gene3D" id="1.10.530.10">
    <property type="match status" value="1"/>
</dbReference>
<dbReference type="PANTHER" id="PTHR37423">
    <property type="entry name" value="SOLUBLE LYTIC MUREIN TRANSGLYCOSYLASE-RELATED"/>
    <property type="match status" value="1"/>
</dbReference>
<comment type="similarity">
    <text evidence="2">Belongs to the virb1 family.</text>
</comment>
<protein>
    <submittedName>
        <fullName evidence="4">Soluble lytic murein transglycosylase-like protein</fullName>
    </submittedName>
</protein>
<dbReference type="SUPFAM" id="SSF53955">
    <property type="entry name" value="Lysozyme-like"/>
    <property type="match status" value="1"/>
</dbReference>
<dbReference type="PANTHER" id="PTHR37423:SF2">
    <property type="entry name" value="MEMBRANE-BOUND LYTIC MUREIN TRANSGLYCOSYLASE C"/>
    <property type="match status" value="1"/>
</dbReference>
<name>A0A841LHF6_9SPHN</name>
<evidence type="ECO:0000313" key="5">
    <source>
        <dbReference type="Proteomes" id="UP000538147"/>
    </source>
</evidence>
<accession>A0A841LHF6</accession>
<sequence length="183" mass="19426">MVEIDGSGSITIYDRPMIFTNSGAALIVSPEVKSTVAPVPASKMLEDVWPRIESQALRHGLPPSLLQALAWQESRGRTTAVSSKGALGVMQLMPATAAAMGVDPSNPDDNLRGGAMYLRRLLDRFGSVPLALAAYNAGPGAVTRFGGLPPYRETRAYVESIMARWRPQDAATLSSNNLGSPSS</sequence>
<dbReference type="Proteomes" id="UP000538147">
    <property type="component" value="Unassembled WGS sequence"/>
</dbReference>
<proteinExistence type="inferred from homology"/>
<dbReference type="AlphaFoldDB" id="A0A841LHF6"/>
<dbReference type="InterPro" id="IPR023346">
    <property type="entry name" value="Lysozyme-like_dom_sf"/>
</dbReference>
<organism evidence="4 5">
    <name type="scientific">Polymorphobacter multimanifer</name>
    <dbReference type="NCBI Taxonomy" id="1070431"/>
    <lineage>
        <taxon>Bacteria</taxon>
        <taxon>Pseudomonadati</taxon>
        <taxon>Pseudomonadota</taxon>
        <taxon>Alphaproteobacteria</taxon>
        <taxon>Sphingomonadales</taxon>
        <taxon>Sphingosinicellaceae</taxon>
        <taxon>Polymorphobacter</taxon>
    </lineage>
</organism>
<comment type="caution">
    <text evidence="4">The sequence shown here is derived from an EMBL/GenBank/DDBJ whole genome shotgun (WGS) entry which is preliminary data.</text>
</comment>
<dbReference type="Pfam" id="PF01464">
    <property type="entry name" value="SLT"/>
    <property type="match status" value="1"/>
</dbReference>
<comment type="similarity">
    <text evidence="1">Belongs to the transglycosylase Slt family.</text>
</comment>
<evidence type="ECO:0000256" key="2">
    <source>
        <dbReference type="ARBA" id="ARBA00009387"/>
    </source>
</evidence>
<dbReference type="CDD" id="cd00254">
    <property type="entry name" value="LT-like"/>
    <property type="match status" value="1"/>
</dbReference>
<evidence type="ECO:0000259" key="3">
    <source>
        <dbReference type="Pfam" id="PF01464"/>
    </source>
</evidence>
<reference evidence="4 5" key="1">
    <citation type="submission" date="2020-08" db="EMBL/GenBank/DDBJ databases">
        <title>Genomic Encyclopedia of Type Strains, Phase IV (KMG-IV): sequencing the most valuable type-strain genomes for metagenomic binning, comparative biology and taxonomic classification.</title>
        <authorList>
            <person name="Goeker M."/>
        </authorList>
    </citation>
    <scope>NUCLEOTIDE SEQUENCE [LARGE SCALE GENOMIC DNA]</scope>
    <source>
        <strain evidence="4 5">DSM 102189</strain>
    </source>
</reference>
<dbReference type="EMBL" id="JACIIV010000037">
    <property type="protein sequence ID" value="MBB6229245.1"/>
    <property type="molecule type" value="Genomic_DNA"/>
</dbReference>